<dbReference type="GeneID" id="80517144"/>
<accession>A0A6N1NEL1</accession>
<reference evidence="1" key="1">
    <citation type="submission" date="2017-06" db="EMBL/GenBank/DDBJ databases">
        <authorList>
            <person name="Assis F.L."/>
            <person name="Abrahao J.S."/>
            <person name="Silva L."/>
            <person name="Khalil J.B."/>
            <person name="Rodrigues R."/>
            <person name="Silva L.S."/>
            <person name="Boratto P."/>
            <person name="Andrade M."/>
            <person name="Kroon E.G."/>
            <person name="Ribeiro B."/>
            <person name="Bergier I."/>
            <person name="Seligmann H."/>
            <person name="Ghigo E."/>
            <person name="Colson P."/>
            <person name="Levasseur A."/>
            <person name="Raoult D."/>
            <person name="Scola B.L."/>
        </authorList>
    </citation>
    <scope>NUCLEOTIDE SEQUENCE</scope>
    <source>
        <strain evidence="1">Deep ocean</strain>
    </source>
</reference>
<dbReference type="KEGG" id="vg:80517144"/>
<reference evidence="1" key="2">
    <citation type="journal article" date="2018" name="Nat. Commun.">
        <title>Tailed giant Tupanvirus possesses the most complete translational apparatus of the known virosphere.</title>
        <authorList>
            <person name="Abrahao J."/>
            <person name="Silva L."/>
            <person name="Silva L.S."/>
            <person name="Khalil J.Y.B."/>
            <person name="Rodrigues R."/>
            <person name="Arantes T."/>
            <person name="Assis F."/>
            <person name="Boratto P."/>
            <person name="Andrade M."/>
            <person name="Kroon E.G."/>
            <person name="Ribeiro B."/>
            <person name="Bergier I."/>
            <person name="Seligmann H."/>
            <person name="Ghigo E."/>
            <person name="Colson P."/>
            <person name="Levasseur A."/>
            <person name="Kroemer G."/>
            <person name="Raoult D."/>
            <person name="La Scola B."/>
        </authorList>
    </citation>
    <scope>NUCLEOTIDE SEQUENCE [LARGE SCALE GENOMIC DNA]</scope>
    <source>
        <strain evidence="1">Deep ocean</strain>
    </source>
</reference>
<proteinExistence type="predicted"/>
<dbReference type="RefSeq" id="YP_010780453.1">
    <property type="nucleotide sequence ID" value="NC_075038.1"/>
</dbReference>
<organism evidence="1">
    <name type="scientific">Tupanvirus deep ocean</name>
    <dbReference type="NCBI Taxonomy" id="2126984"/>
    <lineage>
        <taxon>Viruses</taxon>
        <taxon>Varidnaviria</taxon>
        <taxon>Bamfordvirae</taxon>
        <taxon>Nucleocytoviricota</taxon>
        <taxon>Megaviricetes</taxon>
        <taxon>Imitervirales</taxon>
        <taxon>Mimiviridae</taxon>
        <taxon>Megamimivirinae</taxon>
        <taxon>Tupanvirus</taxon>
        <taxon>Tupanvirus altamarinense</taxon>
    </lineage>
</organism>
<evidence type="ECO:0000313" key="1">
    <source>
        <dbReference type="EMBL" id="QKU33845.1"/>
    </source>
</evidence>
<sequence>MNVQDIISKALIYYDSAQPVIRYLKKYAHNDGKKTNNDNQRSIFIFREKNTEKVILETEVEILAIYYDKHKFWSWAWSQVGLINSENYLAKEILLYALKLGSDLSYIKSILTTSRGVIKDTTQIDVNLAIGSSIIKQPYIFPFVFPIENNNLVYFFILLNKEELDKLAEKIKDNPSIELEID</sequence>
<dbReference type="EMBL" id="MF405918">
    <property type="protein sequence ID" value="QKU33845.1"/>
    <property type="molecule type" value="Genomic_DNA"/>
</dbReference>
<name>A0A6N1NEL1_9VIRU</name>
<protein>
    <submittedName>
        <fullName evidence="1">Mg574 protein</fullName>
    </submittedName>
</protein>